<dbReference type="Proteomes" id="UP000798662">
    <property type="component" value="Chromosome 1"/>
</dbReference>
<comment type="caution">
    <text evidence="1">The sequence shown here is derived from an EMBL/GenBank/DDBJ whole genome shotgun (WGS) entry which is preliminary data.</text>
</comment>
<sequence>MKCKMPTLPKLSNPIQRRPDGKLTIVGLTPMEWFTTTLALVLLYILLAGFFAVLLIIADRIRHAGDSYERPGRVFPFVPADD</sequence>
<gene>
    <name evidence="1" type="ORF">I4F81_001027</name>
</gene>
<accession>A0ACC3BKI7</accession>
<evidence type="ECO:0000313" key="1">
    <source>
        <dbReference type="EMBL" id="KAK1858422.1"/>
    </source>
</evidence>
<name>A0ACC3BKI7_PYRYE</name>
<keyword evidence="2" id="KW-1185">Reference proteome</keyword>
<reference evidence="1" key="1">
    <citation type="submission" date="2019-11" db="EMBL/GenBank/DDBJ databases">
        <title>Nori genome reveals adaptations in red seaweeds to the harsh intertidal environment.</title>
        <authorList>
            <person name="Wang D."/>
            <person name="Mao Y."/>
        </authorList>
    </citation>
    <scope>NUCLEOTIDE SEQUENCE</scope>
    <source>
        <tissue evidence="1">Gametophyte</tissue>
    </source>
</reference>
<proteinExistence type="predicted"/>
<dbReference type="EMBL" id="CM020618">
    <property type="protein sequence ID" value="KAK1858422.1"/>
    <property type="molecule type" value="Genomic_DNA"/>
</dbReference>
<protein>
    <submittedName>
        <fullName evidence="1">Uncharacterized protein</fullName>
    </submittedName>
</protein>
<evidence type="ECO:0000313" key="2">
    <source>
        <dbReference type="Proteomes" id="UP000798662"/>
    </source>
</evidence>
<organism evidence="1 2">
    <name type="scientific">Pyropia yezoensis</name>
    <name type="common">Susabi-nori</name>
    <name type="synonym">Porphyra yezoensis</name>
    <dbReference type="NCBI Taxonomy" id="2788"/>
    <lineage>
        <taxon>Eukaryota</taxon>
        <taxon>Rhodophyta</taxon>
        <taxon>Bangiophyceae</taxon>
        <taxon>Bangiales</taxon>
        <taxon>Bangiaceae</taxon>
        <taxon>Pyropia</taxon>
    </lineage>
</organism>